<evidence type="ECO:0000313" key="2">
    <source>
        <dbReference type="Proteomes" id="UP000177690"/>
    </source>
</evidence>
<reference evidence="1 2" key="1">
    <citation type="journal article" date="2016" name="Nat. Commun.">
        <title>Thousands of microbial genomes shed light on interconnected biogeochemical processes in an aquifer system.</title>
        <authorList>
            <person name="Anantharaman K."/>
            <person name="Brown C.T."/>
            <person name="Hug L.A."/>
            <person name="Sharon I."/>
            <person name="Castelle C.J."/>
            <person name="Probst A.J."/>
            <person name="Thomas B.C."/>
            <person name="Singh A."/>
            <person name="Wilkins M.J."/>
            <person name="Karaoz U."/>
            <person name="Brodie E.L."/>
            <person name="Williams K.H."/>
            <person name="Hubbard S.S."/>
            <person name="Banfield J.F."/>
        </authorList>
    </citation>
    <scope>NUCLEOTIDE SEQUENCE [LARGE SCALE GENOMIC DNA]</scope>
</reference>
<protein>
    <submittedName>
        <fullName evidence="1">Uncharacterized protein</fullName>
    </submittedName>
</protein>
<dbReference type="Proteomes" id="UP000177690">
    <property type="component" value="Unassembled WGS sequence"/>
</dbReference>
<name>A0A1G1ZWS7_9BACT</name>
<evidence type="ECO:0000313" key="1">
    <source>
        <dbReference type="EMBL" id="OGY68230.1"/>
    </source>
</evidence>
<comment type="caution">
    <text evidence="1">The sequence shown here is derived from an EMBL/GenBank/DDBJ whole genome shotgun (WGS) entry which is preliminary data.</text>
</comment>
<gene>
    <name evidence="1" type="ORF">A3I24_02260</name>
</gene>
<sequence>MAFSQNDGGFQKQMFKGNWKCSQCGADITELPFEPDPERMTQLRCRDCHRQRMGSRPSFRPNR</sequence>
<dbReference type="AlphaFoldDB" id="A0A1G1ZWS7"/>
<accession>A0A1G1ZWS7</accession>
<proteinExistence type="predicted"/>
<dbReference type="EMBL" id="MHJL01000004">
    <property type="protein sequence ID" value="OGY68230.1"/>
    <property type="molecule type" value="Genomic_DNA"/>
</dbReference>
<organism evidence="1 2">
    <name type="scientific">Candidatus Harrisonbacteria bacterium RIFCSPLOWO2_02_FULL_41_13b</name>
    <dbReference type="NCBI Taxonomy" id="1798409"/>
    <lineage>
        <taxon>Bacteria</taxon>
        <taxon>Candidatus Harrisoniibacteriota</taxon>
    </lineage>
</organism>